<dbReference type="EMBL" id="JXQW01000108">
    <property type="protein sequence ID" value="KIP89704.1"/>
    <property type="molecule type" value="Genomic_DNA"/>
</dbReference>
<evidence type="ECO:0000313" key="3">
    <source>
        <dbReference type="Proteomes" id="UP000032068"/>
    </source>
</evidence>
<name>A0A0D0JTU4_9PSED</name>
<organism evidence="2 3">
    <name type="scientific">Pseudomonas fulva</name>
    <dbReference type="NCBI Taxonomy" id="47880"/>
    <lineage>
        <taxon>Bacteria</taxon>
        <taxon>Pseudomonadati</taxon>
        <taxon>Pseudomonadota</taxon>
        <taxon>Gammaproteobacteria</taxon>
        <taxon>Pseudomonadales</taxon>
        <taxon>Pseudomonadaceae</taxon>
        <taxon>Pseudomonas</taxon>
    </lineage>
</organism>
<evidence type="ECO:0000256" key="1">
    <source>
        <dbReference type="SAM" id="Phobius"/>
    </source>
</evidence>
<evidence type="ECO:0000313" key="2">
    <source>
        <dbReference type="EMBL" id="KIP89704.1"/>
    </source>
</evidence>
<feature type="transmembrane region" description="Helical" evidence="1">
    <location>
        <begin position="120"/>
        <end position="140"/>
    </location>
</feature>
<dbReference type="AlphaFoldDB" id="A0A0D0JTU4"/>
<comment type="caution">
    <text evidence="2">The sequence shown here is derived from an EMBL/GenBank/DDBJ whole genome shotgun (WGS) entry which is preliminary data.</text>
</comment>
<keyword evidence="1" id="KW-0812">Transmembrane</keyword>
<sequence length="174" mass="19111">MQSVIRQQGKVGSISGPIATAVPSIRSSLNGLMDGFTWQGHAMTFRPFQLEPKDLGLLFYVLSLLLPAIRQHHERLEVPPVVYGWEVLLTGALAIPDAGIAWLANVAFAVAYLSRKPGRVRVCSAAAIALGLTSFTYSGIWNDGDGRISITGYSYGFYVWMLAFIWLPLSRLVR</sequence>
<protein>
    <submittedName>
        <fullName evidence="2">Uncharacterized protein</fullName>
    </submittedName>
</protein>
<dbReference type="Proteomes" id="UP000032068">
    <property type="component" value="Unassembled WGS sequence"/>
</dbReference>
<feature type="transmembrane region" description="Helical" evidence="1">
    <location>
        <begin position="55"/>
        <end position="73"/>
    </location>
</feature>
<reference evidence="2 3" key="1">
    <citation type="submission" date="2014-12" db="EMBL/GenBank/DDBJ databases">
        <title>16Stimator: statistical estimation of ribosomal gene copy numbers from draft genome assemblies.</title>
        <authorList>
            <person name="Perisin M.A."/>
            <person name="Vetter M."/>
            <person name="Gilbert J.A."/>
            <person name="Bergelson J."/>
        </authorList>
    </citation>
    <scope>NUCLEOTIDE SEQUENCE [LARGE SCALE GENOMIC DNA]</scope>
    <source>
        <strain evidence="2 3">MEJ086</strain>
    </source>
</reference>
<feature type="transmembrane region" description="Helical" evidence="1">
    <location>
        <begin position="93"/>
        <end position="113"/>
    </location>
</feature>
<accession>A0A0D0JTU4</accession>
<proteinExistence type="predicted"/>
<gene>
    <name evidence="2" type="ORF">RU08_23930</name>
</gene>
<keyword evidence="1" id="KW-0472">Membrane</keyword>
<feature type="transmembrane region" description="Helical" evidence="1">
    <location>
        <begin position="152"/>
        <end position="169"/>
    </location>
</feature>
<keyword evidence="1" id="KW-1133">Transmembrane helix</keyword>